<dbReference type="PANTHER" id="PTHR46014:SF1">
    <property type="entry name" value="TETRATRICOPEPTIDE REPEAT PROTEIN 1"/>
    <property type="match status" value="1"/>
</dbReference>
<dbReference type="Gene3D" id="1.25.40.10">
    <property type="entry name" value="Tetratricopeptide repeat domain"/>
    <property type="match status" value="1"/>
</dbReference>
<dbReference type="InterPro" id="IPR052769">
    <property type="entry name" value="TPR_domain_protein"/>
</dbReference>
<feature type="repeat" description="TPR" evidence="1">
    <location>
        <begin position="68"/>
        <end position="101"/>
    </location>
</feature>
<evidence type="ECO:0000256" key="1">
    <source>
        <dbReference type="PROSITE-ProRule" id="PRU00339"/>
    </source>
</evidence>
<name>A0A9P7B6Z1_RHOMI</name>
<proteinExistence type="predicted"/>
<dbReference type="PANTHER" id="PTHR46014">
    <property type="entry name" value="TETRATRICOPEPTIDE REPEAT PROTEIN 1"/>
    <property type="match status" value="1"/>
</dbReference>
<comment type="caution">
    <text evidence="3">The sequence shown here is derived from an EMBL/GenBank/DDBJ whole genome shotgun (WGS) entry which is preliminary data.</text>
</comment>
<dbReference type="EMBL" id="PUHQ01000034">
    <property type="protein sequence ID" value="KAG0661505.1"/>
    <property type="molecule type" value="Genomic_DNA"/>
</dbReference>
<dbReference type="InterPro" id="IPR011990">
    <property type="entry name" value="TPR-like_helical_dom_sf"/>
</dbReference>
<protein>
    <recommendedName>
        <fullName evidence="5">TPR-like protein</fullName>
    </recommendedName>
</protein>
<reference evidence="3 4" key="1">
    <citation type="submission" date="2020-11" db="EMBL/GenBank/DDBJ databases">
        <title>Kefir isolates.</title>
        <authorList>
            <person name="Marcisauskas S."/>
            <person name="Kim Y."/>
            <person name="Blasche S."/>
        </authorList>
    </citation>
    <scope>NUCLEOTIDE SEQUENCE [LARGE SCALE GENOMIC DNA]</scope>
    <source>
        <strain evidence="3 4">KR</strain>
    </source>
</reference>
<organism evidence="3 4">
    <name type="scientific">Rhodotorula mucilaginosa</name>
    <name type="common">Yeast</name>
    <name type="synonym">Rhodotorula rubra</name>
    <dbReference type="NCBI Taxonomy" id="5537"/>
    <lineage>
        <taxon>Eukaryota</taxon>
        <taxon>Fungi</taxon>
        <taxon>Dikarya</taxon>
        <taxon>Basidiomycota</taxon>
        <taxon>Pucciniomycotina</taxon>
        <taxon>Microbotryomycetes</taxon>
        <taxon>Sporidiobolales</taxon>
        <taxon>Sporidiobolaceae</taxon>
        <taxon>Rhodotorula</taxon>
    </lineage>
</organism>
<gene>
    <name evidence="3" type="ORF">C6P46_003917</name>
</gene>
<dbReference type="InterPro" id="IPR019734">
    <property type="entry name" value="TPR_rpt"/>
</dbReference>
<dbReference type="PROSITE" id="PS50005">
    <property type="entry name" value="TPR"/>
    <property type="match status" value="1"/>
</dbReference>
<evidence type="ECO:0000313" key="4">
    <source>
        <dbReference type="Proteomes" id="UP000777482"/>
    </source>
</evidence>
<evidence type="ECO:0000256" key="2">
    <source>
        <dbReference type="SAM" id="MobiDB-lite"/>
    </source>
</evidence>
<keyword evidence="1" id="KW-0802">TPR repeat</keyword>
<dbReference type="Proteomes" id="UP000777482">
    <property type="component" value="Unassembled WGS sequence"/>
</dbReference>
<feature type="compositionally biased region" description="Basic and acidic residues" evidence="2">
    <location>
        <begin position="26"/>
        <end position="43"/>
    </location>
</feature>
<feature type="region of interest" description="Disordered" evidence="2">
    <location>
        <begin position="1"/>
        <end position="56"/>
    </location>
</feature>
<dbReference type="OrthoDB" id="1872379at2759"/>
<dbReference type="SUPFAM" id="SSF48452">
    <property type="entry name" value="TPR-like"/>
    <property type="match status" value="1"/>
</dbReference>
<sequence length="284" mass="31866">MTKDQRFVELSDETAPGPSSLGGPADVREAAADRNDEVDRNQDEPEDSGSEADTWWTPSDLRDLLNRAKELKNLGNVEFGQGRWQMAIESYREGLAELPDTRAHGRSVSVKGKEKELQASQDNQASLQHEMSEEERAEWEECRELHAMLSANVAACYLKLQRWENAVTACDEALESKPDYVKAIHRRATANEAIGKWGSLQSALDDWNKLETLSATPPSLAPRIKEAKRRLPEQIKVQQEKEKDEVLGKLKDLGNMVLGKFGLSTENFKLQEQPNGGYGLSFQQ</sequence>
<feature type="compositionally biased region" description="Polar residues" evidence="2">
    <location>
        <begin position="118"/>
        <end position="129"/>
    </location>
</feature>
<dbReference type="AlphaFoldDB" id="A0A9P7B6Z1"/>
<evidence type="ECO:0000313" key="3">
    <source>
        <dbReference type="EMBL" id="KAG0661505.1"/>
    </source>
</evidence>
<dbReference type="SMART" id="SM00028">
    <property type="entry name" value="TPR"/>
    <property type="match status" value="2"/>
</dbReference>
<evidence type="ECO:0008006" key="5">
    <source>
        <dbReference type="Google" id="ProtNLM"/>
    </source>
</evidence>
<feature type="region of interest" description="Disordered" evidence="2">
    <location>
        <begin position="102"/>
        <end position="135"/>
    </location>
</feature>
<accession>A0A9P7B6Z1</accession>
<keyword evidence="4" id="KW-1185">Reference proteome</keyword>